<dbReference type="RefSeq" id="WP_210253568.1">
    <property type="nucleotide sequence ID" value="NZ_CABFMQ020000001.1"/>
</dbReference>
<keyword evidence="7" id="KW-1185">Reference proteome</keyword>
<dbReference type="PANTHER" id="PTHR42988:SF2">
    <property type="entry name" value="CYCLIC NUCLEOTIDE PHOSPHODIESTERASE CBUA0032-RELATED"/>
    <property type="match status" value="1"/>
</dbReference>
<keyword evidence="2" id="KW-0378">Hydrolase</keyword>
<dbReference type="Gene3D" id="3.60.21.10">
    <property type="match status" value="1"/>
</dbReference>
<evidence type="ECO:0000313" key="6">
    <source>
        <dbReference type="EMBL" id="VTZ48200.1"/>
    </source>
</evidence>
<name>A0A8B6M1T0_METTU</name>
<dbReference type="EMBL" id="CABFMQ020000001">
    <property type="protein sequence ID" value="VTZ48200.1"/>
    <property type="molecule type" value="Genomic_DNA"/>
</dbReference>
<evidence type="ECO:0000259" key="5">
    <source>
        <dbReference type="Pfam" id="PF00149"/>
    </source>
</evidence>
<organism evidence="6 7">
    <name type="scientific">Methylocella tundrae</name>
    <dbReference type="NCBI Taxonomy" id="227605"/>
    <lineage>
        <taxon>Bacteria</taxon>
        <taxon>Pseudomonadati</taxon>
        <taxon>Pseudomonadota</taxon>
        <taxon>Alphaproteobacteria</taxon>
        <taxon>Hyphomicrobiales</taxon>
        <taxon>Beijerinckiaceae</taxon>
        <taxon>Methylocella</taxon>
    </lineage>
</organism>
<keyword evidence="3" id="KW-0408">Iron</keyword>
<dbReference type="Proteomes" id="UP000485880">
    <property type="component" value="Unassembled WGS sequence"/>
</dbReference>
<reference evidence="6 7" key="1">
    <citation type="submission" date="2019-05" db="EMBL/GenBank/DDBJ databases">
        <authorList>
            <person name="Farhan Ul Haque M."/>
        </authorList>
    </citation>
    <scope>NUCLEOTIDE SEQUENCE [LARGE SCALE GENOMIC DNA]</scope>
    <source>
        <strain evidence="6">2</strain>
    </source>
</reference>
<dbReference type="GO" id="GO:0016787">
    <property type="term" value="F:hydrolase activity"/>
    <property type="evidence" value="ECO:0007669"/>
    <property type="project" value="UniProtKB-KW"/>
</dbReference>
<comment type="caution">
    <text evidence="6">The sequence shown here is derived from an EMBL/GenBank/DDBJ whole genome shotgun (WGS) entry which is preliminary data.</text>
</comment>
<feature type="domain" description="Calcineurin-like phosphoesterase" evidence="5">
    <location>
        <begin position="3"/>
        <end position="198"/>
    </location>
</feature>
<protein>
    <recommendedName>
        <fullName evidence="5">Calcineurin-like phosphoesterase domain-containing protein</fullName>
    </recommendedName>
</protein>
<keyword evidence="1" id="KW-0479">Metal-binding</keyword>
<accession>A0A8B6M1T0</accession>
<dbReference type="Pfam" id="PF00149">
    <property type="entry name" value="Metallophos"/>
    <property type="match status" value="1"/>
</dbReference>
<dbReference type="InterPro" id="IPR050884">
    <property type="entry name" value="CNP_phosphodiesterase-III"/>
</dbReference>
<comment type="similarity">
    <text evidence="4">Belongs to the cyclic nucleotide phosphodiesterase class-III family.</text>
</comment>
<evidence type="ECO:0000256" key="4">
    <source>
        <dbReference type="ARBA" id="ARBA00025742"/>
    </source>
</evidence>
<dbReference type="GO" id="GO:0046872">
    <property type="term" value="F:metal ion binding"/>
    <property type="evidence" value="ECO:0007669"/>
    <property type="project" value="UniProtKB-KW"/>
</dbReference>
<evidence type="ECO:0000256" key="2">
    <source>
        <dbReference type="ARBA" id="ARBA00022801"/>
    </source>
</evidence>
<dbReference type="AlphaFoldDB" id="A0A8B6M1T0"/>
<dbReference type="SUPFAM" id="SSF56300">
    <property type="entry name" value="Metallo-dependent phosphatases"/>
    <property type="match status" value="1"/>
</dbReference>
<dbReference type="PANTHER" id="PTHR42988">
    <property type="entry name" value="PHOSPHOHYDROLASE"/>
    <property type="match status" value="1"/>
</dbReference>
<gene>
    <name evidence="6" type="ORF">MPC4_10150</name>
</gene>
<sequence>MTLRIIHLSDPHFGCENAAAVEAAIASANACAPDLTIISGDLTLNGRSLQFKAASLWLKRLPQPQIVTPGNHDVPYWNLALRFFAPFSRYRRFIGEPLKTAADLPGLTVRSLNTARGAQPRLDWSKGAINLAAVEAAAQMRTSTKTLKVLVCHHPLLDPFAGTNTAVVTGAVHRGGAAARVLAEAGVDLILSGHVHNPFVFALPFAQGRSYAIGAGTLSRRTRGRAAGFSVIEADAETIKVTAMEWSGSQFHPATVWRLPRRTEAAQAEALHINGAALPICGEK</sequence>
<evidence type="ECO:0000256" key="3">
    <source>
        <dbReference type="ARBA" id="ARBA00023004"/>
    </source>
</evidence>
<dbReference type="InterPro" id="IPR004843">
    <property type="entry name" value="Calcineurin-like_PHP"/>
</dbReference>
<proteinExistence type="inferred from homology"/>
<evidence type="ECO:0000313" key="7">
    <source>
        <dbReference type="Proteomes" id="UP000485880"/>
    </source>
</evidence>
<dbReference type="InterPro" id="IPR029052">
    <property type="entry name" value="Metallo-depent_PP-like"/>
</dbReference>
<evidence type="ECO:0000256" key="1">
    <source>
        <dbReference type="ARBA" id="ARBA00022723"/>
    </source>
</evidence>